<reference evidence="1" key="2">
    <citation type="journal article" date="2015" name="Fish Shellfish Immunol.">
        <title>Early steps in the European eel (Anguilla anguilla)-Vibrio vulnificus interaction in the gills: Role of the RtxA13 toxin.</title>
        <authorList>
            <person name="Callol A."/>
            <person name="Pajuelo D."/>
            <person name="Ebbesson L."/>
            <person name="Teles M."/>
            <person name="MacKenzie S."/>
            <person name="Amaro C."/>
        </authorList>
    </citation>
    <scope>NUCLEOTIDE SEQUENCE</scope>
</reference>
<evidence type="ECO:0000313" key="1">
    <source>
        <dbReference type="EMBL" id="JAH03003.1"/>
    </source>
</evidence>
<protein>
    <submittedName>
        <fullName evidence="1">Uncharacterized protein</fullName>
    </submittedName>
</protein>
<accession>A0A0E9PGM4</accession>
<organism evidence="1">
    <name type="scientific">Anguilla anguilla</name>
    <name type="common">European freshwater eel</name>
    <name type="synonym">Muraena anguilla</name>
    <dbReference type="NCBI Taxonomy" id="7936"/>
    <lineage>
        <taxon>Eukaryota</taxon>
        <taxon>Metazoa</taxon>
        <taxon>Chordata</taxon>
        <taxon>Craniata</taxon>
        <taxon>Vertebrata</taxon>
        <taxon>Euteleostomi</taxon>
        <taxon>Actinopterygii</taxon>
        <taxon>Neopterygii</taxon>
        <taxon>Teleostei</taxon>
        <taxon>Anguilliformes</taxon>
        <taxon>Anguillidae</taxon>
        <taxon>Anguilla</taxon>
    </lineage>
</organism>
<dbReference type="EMBL" id="GBXM01105574">
    <property type="protein sequence ID" value="JAH03003.1"/>
    <property type="molecule type" value="Transcribed_RNA"/>
</dbReference>
<reference evidence="1" key="1">
    <citation type="submission" date="2014-11" db="EMBL/GenBank/DDBJ databases">
        <authorList>
            <person name="Amaro Gonzalez C."/>
        </authorList>
    </citation>
    <scope>NUCLEOTIDE SEQUENCE</scope>
</reference>
<name>A0A0E9PGM4_ANGAN</name>
<sequence>MESVGKIQNFNKAQLFEIEFLKYISK</sequence>
<proteinExistence type="predicted"/>
<dbReference type="AlphaFoldDB" id="A0A0E9PGM4"/>